<comment type="subcellular location">
    <subcellularLocation>
        <location evidence="1">Cell membrane</location>
        <topology evidence="1">Single-pass type I membrane protein</topology>
    </subcellularLocation>
</comment>
<organism evidence="16 17">
    <name type="scientific">Podarcis muralis</name>
    <name type="common">Wall lizard</name>
    <name type="synonym">Lacerta muralis</name>
    <dbReference type="NCBI Taxonomy" id="64176"/>
    <lineage>
        <taxon>Eukaryota</taxon>
        <taxon>Metazoa</taxon>
        <taxon>Chordata</taxon>
        <taxon>Craniata</taxon>
        <taxon>Vertebrata</taxon>
        <taxon>Euteleostomi</taxon>
        <taxon>Lepidosauria</taxon>
        <taxon>Squamata</taxon>
        <taxon>Bifurcata</taxon>
        <taxon>Unidentata</taxon>
        <taxon>Episquamata</taxon>
        <taxon>Laterata</taxon>
        <taxon>Lacertibaenia</taxon>
        <taxon>Lacertidae</taxon>
        <taxon>Podarcis</taxon>
    </lineage>
</organism>
<feature type="compositionally biased region" description="Polar residues" evidence="12">
    <location>
        <begin position="458"/>
        <end position="468"/>
    </location>
</feature>
<dbReference type="SMART" id="SM00409">
    <property type="entry name" value="IG"/>
    <property type="match status" value="4"/>
</dbReference>
<dbReference type="InterPro" id="IPR003987">
    <property type="entry name" value="ICAM_VCAM_N"/>
</dbReference>
<dbReference type="Pfam" id="PF05790">
    <property type="entry name" value="C2-set"/>
    <property type="match status" value="1"/>
</dbReference>
<keyword evidence="11" id="KW-0393">Immunoglobulin domain</keyword>
<dbReference type="SMART" id="SM00408">
    <property type="entry name" value="IGc2"/>
    <property type="match status" value="3"/>
</dbReference>
<keyword evidence="6" id="KW-0130">Cell adhesion</keyword>
<dbReference type="GeneID" id="114598705"/>
<feature type="domain" description="Ig-like" evidence="15">
    <location>
        <begin position="224"/>
        <end position="305"/>
    </location>
</feature>
<evidence type="ECO:0000256" key="9">
    <source>
        <dbReference type="ARBA" id="ARBA00023157"/>
    </source>
</evidence>
<evidence type="ECO:0000256" key="12">
    <source>
        <dbReference type="SAM" id="MobiDB-lite"/>
    </source>
</evidence>
<dbReference type="GO" id="GO:0005902">
    <property type="term" value="C:microvillus"/>
    <property type="evidence" value="ECO:0007669"/>
    <property type="project" value="Ensembl"/>
</dbReference>
<dbReference type="GO" id="GO:0033631">
    <property type="term" value="P:cell-cell adhesion mediated by integrin"/>
    <property type="evidence" value="ECO:0007669"/>
    <property type="project" value="Ensembl"/>
</dbReference>
<dbReference type="PRINTS" id="PR01472">
    <property type="entry name" value="ICAMVCAM1"/>
</dbReference>
<dbReference type="InterPro" id="IPR013098">
    <property type="entry name" value="Ig_I-set"/>
</dbReference>
<dbReference type="OMA" id="TYVCEGV"/>
<dbReference type="Gene3D" id="2.60.40.10">
    <property type="entry name" value="Immunoglobulins"/>
    <property type="match status" value="4"/>
</dbReference>
<name>A0A670IYY7_PODMU</name>
<feature type="compositionally biased region" description="Low complexity" evidence="12">
    <location>
        <begin position="417"/>
        <end position="438"/>
    </location>
</feature>
<reference evidence="16" key="2">
    <citation type="submission" date="2025-08" db="UniProtKB">
        <authorList>
            <consortium name="Ensembl"/>
        </authorList>
    </citation>
    <scope>IDENTIFICATION</scope>
</reference>
<dbReference type="PANTHER" id="PTHR13771">
    <property type="entry name" value="INTERCELLULAR ADHESION MOLECULE"/>
    <property type="match status" value="1"/>
</dbReference>
<keyword evidence="8 13" id="KW-0472">Membrane</keyword>
<evidence type="ECO:0000313" key="17">
    <source>
        <dbReference type="Proteomes" id="UP000472272"/>
    </source>
</evidence>
<dbReference type="GO" id="GO:0007160">
    <property type="term" value="P:cell-matrix adhesion"/>
    <property type="evidence" value="ECO:0007669"/>
    <property type="project" value="Ensembl"/>
</dbReference>
<keyword evidence="7 13" id="KW-1133">Transmembrane helix</keyword>
<evidence type="ECO:0000256" key="7">
    <source>
        <dbReference type="ARBA" id="ARBA00022989"/>
    </source>
</evidence>
<dbReference type="InterPro" id="IPR003599">
    <property type="entry name" value="Ig_sub"/>
</dbReference>
<gene>
    <name evidence="16" type="primary">VCAM1</name>
</gene>
<dbReference type="InterPro" id="IPR036179">
    <property type="entry name" value="Ig-like_dom_sf"/>
</dbReference>
<feature type="region of interest" description="Disordered" evidence="12">
    <location>
        <begin position="401"/>
        <end position="445"/>
    </location>
</feature>
<feature type="transmembrane region" description="Helical" evidence="13">
    <location>
        <begin position="526"/>
        <end position="552"/>
    </location>
</feature>
<reference evidence="16" key="3">
    <citation type="submission" date="2025-09" db="UniProtKB">
        <authorList>
            <consortium name="Ensembl"/>
        </authorList>
    </citation>
    <scope>IDENTIFICATION</scope>
</reference>
<dbReference type="GO" id="GO:0005615">
    <property type="term" value="C:extracellular space"/>
    <property type="evidence" value="ECO:0007669"/>
    <property type="project" value="Ensembl"/>
</dbReference>
<feature type="domain" description="Ig-like" evidence="15">
    <location>
        <begin position="310"/>
        <end position="392"/>
    </location>
</feature>
<dbReference type="InterPro" id="IPR003598">
    <property type="entry name" value="Ig_sub2"/>
</dbReference>
<dbReference type="GO" id="GO:0005769">
    <property type="term" value="C:early endosome"/>
    <property type="evidence" value="ECO:0007669"/>
    <property type="project" value="Ensembl"/>
</dbReference>
<keyword evidence="17" id="KW-1185">Reference proteome</keyword>
<dbReference type="Ensembl" id="ENSPMRT00000017526.1">
    <property type="protein sequence ID" value="ENSPMRP00000016427.1"/>
    <property type="gene ID" value="ENSPMRG00000010960.1"/>
</dbReference>
<dbReference type="Proteomes" id="UP000472272">
    <property type="component" value="Chromosome 6"/>
</dbReference>
<dbReference type="GO" id="GO:0006954">
    <property type="term" value="P:inflammatory response"/>
    <property type="evidence" value="ECO:0007669"/>
    <property type="project" value="Ensembl"/>
</dbReference>
<keyword evidence="10" id="KW-0325">Glycoprotein</keyword>
<reference evidence="16 17" key="1">
    <citation type="journal article" date="2019" name="Proc. Natl. Acad. Sci. U.S.A.">
        <title>Regulatory changes in pterin and carotenoid genes underlie balanced color polymorphisms in the wall lizard.</title>
        <authorList>
            <person name="Andrade P."/>
            <person name="Pinho C."/>
            <person name="Perez I de Lanuza G."/>
            <person name="Afonso S."/>
            <person name="Brejcha J."/>
            <person name="Rubin C.J."/>
            <person name="Wallerman O."/>
            <person name="Pereira P."/>
            <person name="Sabatino S.J."/>
            <person name="Bellati A."/>
            <person name="Pellitteri-Rosa D."/>
            <person name="Bosakova Z."/>
            <person name="Bunikis I."/>
            <person name="Carretero M.A."/>
            <person name="Feiner N."/>
            <person name="Marsik P."/>
            <person name="Pauperio F."/>
            <person name="Salvi D."/>
            <person name="Soler L."/>
            <person name="While G.M."/>
            <person name="Uller T."/>
            <person name="Font E."/>
            <person name="Andersson L."/>
            <person name="Carneiro M."/>
        </authorList>
    </citation>
    <scope>NUCLEOTIDE SEQUENCE</scope>
</reference>
<feature type="region of interest" description="Disordered" evidence="12">
    <location>
        <begin position="458"/>
        <end position="480"/>
    </location>
</feature>
<dbReference type="SUPFAM" id="SSF48726">
    <property type="entry name" value="Immunoglobulin"/>
    <property type="match status" value="4"/>
</dbReference>
<evidence type="ECO:0000256" key="6">
    <source>
        <dbReference type="ARBA" id="ARBA00022889"/>
    </source>
</evidence>
<evidence type="ECO:0000256" key="4">
    <source>
        <dbReference type="ARBA" id="ARBA00022729"/>
    </source>
</evidence>
<dbReference type="GO" id="GO:0005178">
    <property type="term" value="F:integrin binding"/>
    <property type="evidence" value="ECO:0007669"/>
    <property type="project" value="Ensembl"/>
</dbReference>
<dbReference type="GO" id="GO:0045177">
    <property type="term" value="C:apical part of cell"/>
    <property type="evidence" value="ECO:0007669"/>
    <property type="project" value="Ensembl"/>
</dbReference>
<dbReference type="InterPro" id="IPR013783">
    <property type="entry name" value="Ig-like_fold"/>
</dbReference>
<evidence type="ECO:0000256" key="11">
    <source>
        <dbReference type="ARBA" id="ARBA00023319"/>
    </source>
</evidence>
<evidence type="ECO:0000256" key="10">
    <source>
        <dbReference type="ARBA" id="ARBA00023180"/>
    </source>
</evidence>
<dbReference type="FunFam" id="2.60.40.10:FF:000625">
    <property type="entry name" value="Vascular cell adhesion molecule 1"/>
    <property type="match status" value="1"/>
</dbReference>
<evidence type="ECO:0000256" key="5">
    <source>
        <dbReference type="ARBA" id="ARBA00022737"/>
    </source>
</evidence>
<evidence type="ECO:0000256" key="13">
    <source>
        <dbReference type="SAM" id="Phobius"/>
    </source>
</evidence>
<dbReference type="GO" id="GO:0098631">
    <property type="term" value="F:cell adhesion mediator activity"/>
    <property type="evidence" value="ECO:0007669"/>
    <property type="project" value="Ensembl"/>
</dbReference>
<dbReference type="GO" id="GO:1904646">
    <property type="term" value="P:cellular response to amyloid-beta"/>
    <property type="evidence" value="ECO:0007669"/>
    <property type="project" value="Ensembl"/>
</dbReference>
<evidence type="ECO:0000256" key="1">
    <source>
        <dbReference type="ARBA" id="ARBA00004251"/>
    </source>
</evidence>
<dbReference type="GO" id="GO:0071065">
    <property type="term" value="C:alpha9-beta1 integrin-vascular cell adhesion molecule-1 complex"/>
    <property type="evidence" value="ECO:0007669"/>
    <property type="project" value="Ensembl"/>
</dbReference>
<dbReference type="PRINTS" id="PR01474">
    <property type="entry name" value="VCAM1"/>
</dbReference>
<dbReference type="GO" id="GO:0050901">
    <property type="term" value="P:leukocyte tethering or rolling"/>
    <property type="evidence" value="ECO:0007669"/>
    <property type="project" value="Ensembl"/>
</dbReference>
<dbReference type="GO" id="GO:0005794">
    <property type="term" value="C:Golgi apparatus"/>
    <property type="evidence" value="ECO:0007669"/>
    <property type="project" value="Ensembl"/>
</dbReference>
<dbReference type="GeneTree" id="ENSGT00940000156511"/>
<dbReference type="CTD" id="7412"/>
<dbReference type="GO" id="GO:0009308">
    <property type="term" value="P:amine metabolic process"/>
    <property type="evidence" value="ECO:0007669"/>
    <property type="project" value="Ensembl"/>
</dbReference>
<dbReference type="GO" id="GO:0042102">
    <property type="term" value="P:positive regulation of T cell proliferation"/>
    <property type="evidence" value="ECO:0007669"/>
    <property type="project" value="Ensembl"/>
</dbReference>
<dbReference type="OrthoDB" id="10045578at2759"/>
<dbReference type="InterPro" id="IPR007110">
    <property type="entry name" value="Ig-like_dom"/>
</dbReference>
<feature type="domain" description="Ig-like" evidence="15">
    <location>
        <begin position="39"/>
        <end position="109"/>
    </location>
</feature>
<dbReference type="GO" id="GO:0008131">
    <property type="term" value="F:primary methylamine oxidase activity"/>
    <property type="evidence" value="ECO:0007669"/>
    <property type="project" value="Ensembl"/>
</dbReference>
<evidence type="ECO:0000313" key="16">
    <source>
        <dbReference type="Ensembl" id="ENSPMRP00000016427.1"/>
    </source>
</evidence>
<keyword evidence="2" id="KW-1003">Cell membrane</keyword>
<dbReference type="AlphaFoldDB" id="A0A670IYY7"/>
<dbReference type="InterPro" id="IPR003989">
    <property type="entry name" value="VCAM-1"/>
</dbReference>
<evidence type="ECO:0000259" key="15">
    <source>
        <dbReference type="PROSITE" id="PS50835"/>
    </source>
</evidence>
<dbReference type="Pfam" id="PF07679">
    <property type="entry name" value="I-set"/>
    <property type="match status" value="1"/>
</dbReference>
<keyword evidence="4 14" id="KW-0732">Signal</keyword>
<feature type="signal peptide" evidence="14">
    <location>
        <begin position="1"/>
        <end position="22"/>
    </location>
</feature>
<dbReference type="KEGG" id="pmua:114598705"/>
<evidence type="ECO:0000256" key="14">
    <source>
        <dbReference type="SAM" id="SignalP"/>
    </source>
</evidence>
<keyword evidence="3 13" id="KW-0812">Transmembrane</keyword>
<dbReference type="RefSeq" id="XP_028588502.1">
    <property type="nucleotide sequence ID" value="XM_028732669.1"/>
</dbReference>
<sequence length="571" mass="62368">MSRGTLSALTALLLTAVLTSKAFEVEDIVPGHQVAAQIGEDLVLWCNTTGCDRPTFSWRTQLDFPLGANVSQRGSSSVLTMKVGFENEHEYLCNTRCGEVRKQQRVQIDIYSFPSDPVIEISQPLILGEPATITCRVPKVYPADRLEIYLEIEGEVRQMTEFSREPLIKSVKTKSASMTFTPSEEDNGKEVTCRAELPIDEMEFEPKARKTTQILHVNYAPRLPDFSILPAGSVKEGESVTLQCLAKGNPAAKVTIRRKSASEEVVLDSKDGVVHIPRATPDDAGDYECEAENEFGEVKRAETLSVEYGPRNTRIVAAPSNTVKEGDTVTLTCSTYGSPTPKVFWKKQLLDGGSRLILEGATLTIKAVQAEAMGLYECEAVNVAGKESRTVEIIVQVLSPSTPEMSHSTPELSPTASELSPSTPELSPSTPELSPSTPALTDQTETVTEVEDFAIKSTTYNTQHQVTDSKGGDPEKETSLTTNGRIFTTYTASRNNTITYAVKVDDVGNSTEEDKIVKERIEEPDYVTPVIIAVSSLATAAGPMAALLIYIFRKAKINRSYSLVNSLKPKV</sequence>
<keyword evidence="5" id="KW-0677">Repeat</keyword>
<dbReference type="GO" id="GO:0009897">
    <property type="term" value="C:external side of plasma membrane"/>
    <property type="evidence" value="ECO:0007669"/>
    <property type="project" value="Ensembl"/>
</dbReference>
<dbReference type="GO" id="GO:0002102">
    <property type="term" value="C:podosome"/>
    <property type="evidence" value="ECO:0007669"/>
    <property type="project" value="Ensembl"/>
</dbReference>
<dbReference type="GO" id="GO:0022614">
    <property type="term" value="P:membrane to membrane docking"/>
    <property type="evidence" value="ECO:0007669"/>
    <property type="project" value="Ensembl"/>
</dbReference>
<protein>
    <submittedName>
        <fullName evidence="16">Vascular cell adhesion molecule 1</fullName>
    </submittedName>
</protein>
<dbReference type="GO" id="GO:0007157">
    <property type="term" value="P:heterophilic cell-cell adhesion via plasma membrane cell adhesion molecules"/>
    <property type="evidence" value="ECO:0007669"/>
    <property type="project" value="Ensembl"/>
</dbReference>
<dbReference type="GO" id="GO:0005783">
    <property type="term" value="C:endoplasmic reticulum"/>
    <property type="evidence" value="ECO:0007669"/>
    <property type="project" value="Ensembl"/>
</dbReference>
<accession>A0A670IYY7</accession>
<dbReference type="InterPro" id="IPR008424">
    <property type="entry name" value="Ig_C2-set"/>
</dbReference>
<keyword evidence="9" id="KW-1015">Disulfide bond</keyword>
<evidence type="ECO:0000256" key="3">
    <source>
        <dbReference type="ARBA" id="ARBA00022692"/>
    </source>
</evidence>
<feature type="compositionally biased region" description="Polar residues" evidence="12">
    <location>
        <begin position="401"/>
        <end position="416"/>
    </location>
</feature>
<dbReference type="PROSITE" id="PS50835">
    <property type="entry name" value="IG_LIKE"/>
    <property type="match status" value="3"/>
</dbReference>
<feature type="chain" id="PRO_5025418493" evidence="14">
    <location>
        <begin position="23"/>
        <end position="571"/>
    </location>
</feature>
<dbReference type="InterPro" id="IPR047012">
    <property type="entry name" value="ICAM_VCAM"/>
</dbReference>
<dbReference type="PANTHER" id="PTHR13771:SF14">
    <property type="entry name" value="VASCULAR CELL ADHESION PROTEIN 1"/>
    <property type="match status" value="1"/>
</dbReference>
<proteinExistence type="predicted"/>
<dbReference type="GO" id="GO:0034113">
    <property type="term" value="P:heterotypic cell-cell adhesion"/>
    <property type="evidence" value="ECO:0007669"/>
    <property type="project" value="Ensembl"/>
</dbReference>
<evidence type="ECO:0000256" key="8">
    <source>
        <dbReference type="ARBA" id="ARBA00023136"/>
    </source>
</evidence>
<evidence type="ECO:0000256" key="2">
    <source>
        <dbReference type="ARBA" id="ARBA00022475"/>
    </source>
</evidence>
<dbReference type="Pfam" id="PF13927">
    <property type="entry name" value="Ig_3"/>
    <property type="match status" value="2"/>
</dbReference>
<dbReference type="GO" id="GO:0030175">
    <property type="term" value="C:filopodium"/>
    <property type="evidence" value="ECO:0007669"/>
    <property type="project" value="Ensembl"/>
</dbReference>